<gene>
    <name evidence="2" type="ORF">EV138_1499</name>
</gene>
<feature type="compositionally biased region" description="Low complexity" evidence="1">
    <location>
        <begin position="19"/>
        <end position="29"/>
    </location>
</feature>
<sequence length="61" mass="6648">MSSSQFTPMPFEGPEDPDNNPAPDAANDTFDPDDEPLAESGEPDEDETPAEEDPDDQLPRD</sequence>
<dbReference type="AlphaFoldDB" id="A0A4R7T7V4"/>
<name>A0A4R7T7V4_9ACTN</name>
<dbReference type="EMBL" id="SOCE01000001">
    <property type="protein sequence ID" value="TDU87961.1"/>
    <property type="molecule type" value="Genomic_DNA"/>
</dbReference>
<dbReference type="Proteomes" id="UP000295151">
    <property type="component" value="Unassembled WGS sequence"/>
</dbReference>
<dbReference type="RefSeq" id="WP_133977660.1">
    <property type="nucleotide sequence ID" value="NZ_SOCE01000001.1"/>
</dbReference>
<protein>
    <submittedName>
        <fullName evidence="2">Uncharacterized protein</fullName>
    </submittedName>
</protein>
<proteinExistence type="predicted"/>
<organism evidence="2 3">
    <name type="scientific">Kribbella voronezhensis</name>
    <dbReference type="NCBI Taxonomy" id="2512212"/>
    <lineage>
        <taxon>Bacteria</taxon>
        <taxon>Bacillati</taxon>
        <taxon>Actinomycetota</taxon>
        <taxon>Actinomycetes</taxon>
        <taxon>Propionibacteriales</taxon>
        <taxon>Kribbellaceae</taxon>
        <taxon>Kribbella</taxon>
    </lineage>
</organism>
<evidence type="ECO:0000256" key="1">
    <source>
        <dbReference type="SAM" id="MobiDB-lite"/>
    </source>
</evidence>
<keyword evidence="3" id="KW-1185">Reference proteome</keyword>
<comment type="caution">
    <text evidence="2">The sequence shown here is derived from an EMBL/GenBank/DDBJ whole genome shotgun (WGS) entry which is preliminary data.</text>
</comment>
<evidence type="ECO:0000313" key="3">
    <source>
        <dbReference type="Proteomes" id="UP000295151"/>
    </source>
</evidence>
<evidence type="ECO:0000313" key="2">
    <source>
        <dbReference type="EMBL" id="TDU87961.1"/>
    </source>
</evidence>
<reference evidence="2 3" key="1">
    <citation type="submission" date="2019-03" db="EMBL/GenBank/DDBJ databases">
        <title>Genomic Encyclopedia of Type Strains, Phase III (KMG-III): the genomes of soil and plant-associated and newly described type strains.</title>
        <authorList>
            <person name="Whitman W."/>
        </authorList>
    </citation>
    <scope>NUCLEOTIDE SEQUENCE [LARGE SCALE GENOMIC DNA]</scope>
    <source>
        <strain evidence="2 3">VKM Ac-2575</strain>
    </source>
</reference>
<feature type="compositionally biased region" description="Acidic residues" evidence="1">
    <location>
        <begin position="30"/>
        <end position="61"/>
    </location>
</feature>
<accession>A0A4R7T7V4</accession>
<feature type="region of interest" description="Disordered" evidence="1">
    <location>
        <begin position="1"/>
        <end position="61"/>
    </location>
</feature>